<proteinExistence type="predicted"/>
<evidence type="ECO:0000313" key="2">
    <source>
        <dbReference type="Proteomes" id="UP001596383"/>
    </source>
</evidence>
<reference evidence="1 2" key="1">
    <citation type="journal article" date="2019" name="Int. J. Syst. Evol. Microbiol.">
        <title>The Global Catalogue of Microorganisms (GCM) 10K type strain sequencing project: providing services to taxonomists for standard genome sequencing and annotation.</title>
        <authorList>
            <consortium name="The Broad Institute Genomics Platform"/>
            <consortium name="The Broad Institute Genome Sequencing Center for Infectious Disease"/>
            <person name="Wu L."/>
            <person name="Ma J."/>
        </authorList>
    </citation>
    <scope>NUCLEOTIDE SEQUENCE [LARGE SCALE GENOMIC DNA]</scope>
    <source>
        <strain evidence="1 2">LMG 29247</strain>
    </source>
</reference>
<dbReference type="RefSeq" id="WP_273739532.1">
    <property type="nucleotide sequence ID" value="NZ_JAQIVI010000270.1"/>
</dbReference>
<dbReference type="PANTHER" id="PTHR32332">
    <property type="entry name" value="2-NITROPROPANE DIOXYGENASE"/>
    <property type="match status" value="1"/>
</dbReference>
<dbReference type="EMBL" id="JBHSWV010000270">
    <property type="protein sequence ID" value="MFC6766578.1"/>
    <property type="molecule type" value="Genomic_DNA"/>
</dbReference>
<dbReference type="GO" id="GO:0004497">
    <property type="term" value="F:monooxygenase activity"/>
    <property type="evidence" value="ECO:0007669"/>
    <property type="project" value="UniProtKB-KW"/>
</dbReference>
<name>A0ABD5STK3_9EURY</name>
<dbReference type="Pfam" id="PF03060">
    <property type="entry name" value="NMO"/>
    <property type="match status" value="1"/>
</dbReference>
<dbReference type="Proteomes" id="UP001596383">
    <property type="component" value="Unassembled WGS sequence"/>
</dbReference>
<sequence>MQASIGSATTPELAAAVSNAGGLGHLAVNLVCDDATTIVDTDEHLKVILESGADVVTLSFGEAAPFVDRIHEAGALAFQTVGSAAAAREAVAAGVDAVVTQGL</sequence>
<dbReference type="Gene3D" id="3.20.20.70">
    <property type="entry name" value="Aldolase class I"/>
    <property type="match status" value="1"/>
</dbReference>
<dbReference type="AlphaFoldDB" id="A0ABD5STK3"/>
<keyword evidence="2" id="KW-1185">Reference proteome</keyword>
<dbReference type="SUPFAM" id="SSF51412">
    <property type="entry name" value="Inosine monophosphate dehydrogenase (IMPDH)"/>
    <property type="match status" value="1"/>
</dbReference>
<protein>
    <submittedName>
        <fullName evidence="1">Nitronate monooxygenase</fullName>
    </submittedName>
</protein>
<dbReference type="InterPro" id="IPR013785">
    <property type="entry name" value="Aldolase_TIM"/>
</dbReference>
<organism evidence="1 2">
    <name type="scientific">Natrinema soli</name>
    <dbReference type="NCBI Taxonomy" id="1930624"/>
    <lineage>
        <taxon>Archaea</taxon>
        <taxon>Methanobacteriati</taxon>
        <taxon>Methanobacteriota</taxon>
        <taxon>Stenosarchaea group</taxon>
        <taxon>Halobacteria</taxon>
        <taxon>Halobacteriales</taxon>
        <taxon>Natrialbaceae</taxon>
        <taxon>Natrinema</taxon>
    </lineage>
</organism>
<keyword evidence="1" id="KW-0503">Monooxygenase</keyword>
<gene>
    <name evidence="1" type="ORF">ACFQE6_16745</name>
</gene>
<keyword evidence="1" id="KW-0560">Oxidoreductase</keyword>
<accession>A0ABD5STK3</accession>
<evidence type="ECO:0000313" key="1">
    <source>
        <dbReference type="EMBL" id="MFC6766578.1"/>
    </source>
</evidence>
<feature type="non-terminal residue" evidence="1">
    <location>
        <position position="103"/>
    </location>
</feature>
<comment type="caution">
    <text evidence="1">The sequence shown here is derived from an EMBL/GenBank/DDBJ whole genome shotgun (WGS) entry which is preliminary data.</text>
</comment>